<feature type="region of interest" description="Disordered" evidence="3">
    <location>
        <begin position="1"/>
        <end position="33"/>
    </location>
</feature>
<organism evidence="5 6">
    <name type="scientific">Eubucco bourcierii</name>
    <name type="common">red-headed barbet</name>
    <dbReference type="NCBI Taxonomy" id="91767"/>
    <lineage>
        <taxon>Eukaryota</taxon>
        <taxon>Metazoa</taxon>
        <taxon>Chordata</taxon>
        <taxon>Craniata</taxon>
        <taxon>Vertebrata</taxon>
        <taxon>Euteleostomi</taxon>
        <taxon>Archelosauria</taxon>
        <taxon>Archosauria</taxon>
        <taxon>Dinosauria</taxon>
        <taxon>Saurischia</taxon>
        <taxon>Theropoda</taxon>
        <taxon>Coelurosauria</taxon>
        <taxon>Aves</taxon>
        <taxon>Neognathae</taxon>
        <taxon>Neoaves</taxon>
        <taxon>Telluraves</taxon>
        <taxon>Coraciimorphae</taxon>
        <taxon>Piciformes</taxon>
        <taxon>Ramphastidae</taxon>
        <taxon>Eubucco</taxon>
    </lineage>
</organism>
<accession>A0A7K8X5R4</accession>
<dbReference type="InterPro" id="IPR032777">
    <property type="entry name" value="DUF4515"/>
</dbReference>
<gene>
    <name evidence="5" type="primary">Ccdc166</name>
    <name evidence="5" type="ORF">EUBBOU_R15232</name>
</gene>
<feature type="non-terminal residue" evidence="5">
    <location>
        <position position="1"/>
    </location>
</feature>
<proteinExistence type="predicted"/>
<sequence length="280" mass="32876">MASKVKLMKQDTMSAGKNKPGESRNGNVSKGISDMEVPAKERKLYLQKECKILTKCINTYTGKVEQLLQENRFLEKEAKEYQDESSTYLSYIKKHRQKCQNLIITLNDQNHSSLAQVWKQKEKLILQYTEKEEELRSSLMHVETKYSLLDKELEDLEPFKDKAEQTKRIEELEKELLVTKIHHADEMHKIRSGFQQAKAACELRFEENVQVLSGRAEAAAVQALRQHVRQVKAENWELRRELRRLLQHSAILKETQVGLREQQEQLLRELRCLQNMAPMR</sequence>
<evidence type="ECO:0000256" key="2">
    <source>
        <dbReference type="SAM" id="Coils"/>
    </source>
</evidence>
<keyword evidence="1 2" id="KW-0175">Coiled coil</keyword>
<dbReference type="Proteomes" id="UP000583613">
    <property type="component" value="Unassembled WGS sequence"/>
</dbReference>
<evidence type="ECO:0000313" key="5">
    <source>
        <dbReference type="EMBL" id="NXF86405.1"/>
    </source>
</evidence>
<reference evidence="5 6" key="1">
    <citation type="submission" date="2019-09" db="EMBL/GenBank/DDBJ databases">
        <title>Bird 10,000 Genomes (B10K) Project - Family phase.</title>
        <authorList>
            <person name="Zhang G."/>
        </authorList>
    </citation>
    <scope>NUCLEOTIDE SEQUENCE [LARGE SCALE GENOMIC DNA]</scope>
    <source>
        <strain evidence="5">B10K-DU-001-04</strain>
        <tissue evidence="5">Muscle</tissue>
    </source>
</reference>
<feature type="non-terminal residue" evidence="5">
    <location>
        <position position="280"/>
    </location>
</feature>
<protein>
    <submittedName>
        <fullName evidence="5">CC166 protein</fullName>
    </submittedName>
</protein>
<dbReference type="PANTHER" id="PTHR14845">
    <property type="entry name" value="COILED-COIL DOMAIN-CONTAINING 166"/>
    <property type="match status" value="1"/>
</dbReference>
<keyword evidence="6" id="KW-1185">Reference proteome</keyword>
<name>A0A7K8X5R4_9PICI</name>
<dbReference type="PANTHER" id="PTHR14845:SF0">
    <property type="entry name" value="DUF4515 DOMAIN-CONTAINING PROTEIN"/>
    <property type="match status" value="1"/>
</dbReference>
<comment type="caution">
    <text evidence="5">The sequence shown here is derived from an EMBL/GenBank/DDBJ whole genome shotgun (WGS) entry which is preliminary data.</text>
</comment>
<evidence type="ECO:0000313" key="6">
    <source>
        <dbReference type="Proteomes" id="UP000583613"/>
    </source>
</evidence>
<dbReference type="OrthoDB" id="2129492at2759"/>
<feature type="coiled-coil region" evidence="2">
    <location>
        <begin position="57"/>
        <end position="84"/>
    </location>
</feature>
<dbReference type="AlphaFoldDB" id="A0A7K8X5R4"/>
<dbReference type="EMBL" id="VWZE01003521">
    <property type="protein sequence ID" value="NXF86405.1"/>
    <property type="molecule type" value="Genomic_DNA"/>
</dbReference>
<dbReference type="Pfam" id="PF14988">
    <property type="entry name" value="DUF4515"/>
    <property type="match status" value="1"/>
</dbReference>
<feature type="coiled-coil region" evidence="2">
    <location>
        <begin position="221"/>
        <end position="248"/>
    </location>
</feature>
<evidence type="ECO:0000259" key="4">
    <source>
        <dbReference type="Pfam" id="PF14988"/>
    </source>
</evidence>
<evidence type="ECO:0000256" key="3">
    <source>
        <dbReference type="SAM" id="MobiDB-lite"/>
    </source>
</evidence>
<feature type="domain" description="DUF4515" evidence="4">
    <location>
        <begin position="84"/>
        <end position="269"/>
    </location>
</feature>
<evidence type="ECO:0000256" key="1">
    <source>
        <dbReference type="ARBA" id="ARBA00023054"/>
    </source>
</evidence>